<keyword evidence="1" id="KW-0732">Signal</keyword>
<reference evidence="2 3" key="1">
    <citation type="journal article" date="2019" name="Sci. Rep.">
        <title>Orb-weaving spider Araneus ventricosus genome elucidates the spidroin gene catalogue.</title>
        <authorList>
            <person name="Kono N."/>
            <person name="Nakamura H."/>
            <person name="Ohtoshi R."/>
            <person name="Moran D.A.P."/>
            <person name="Shinohara A."/>
            <person name="Yoshida Y."/>
            <person name="Fujiwara M."/>
            <person name="Mori M."/>
            <person name="Tomita M."/>
            <person name="Arakawa K."/>
        </authorList>
    </citation>
    <scope>NUCLEOTIDE SEQUENCE [LARGE SCALE GENOMIC DNA]</scope>
</reference>
<keyword evidence="3" id="KW-1185">Reference proteome</keyword>
<dbReference type="Proteomes" id="UP000499080">
    <property type="component" value="Unassembled WGS sequence"/>
</dbReference>
<proteinExistence type="predicted"/>
<name>A0A4Y2RYQ5_ARAVE</name>
<sequence length="131" mass="14676">MLLIIFHLVCPPVNGELYSALAGMETLLDTQKVIVDTLNGYIETTERKLDKIKNFGKRKYSLGHREVIRRTRSGMLSDGVILLHGNTHTVHKTKNCCESSSGKSGAIPLQPRFGSQPGFQTLIWNKVLLRQ</sequence>
<evidence type="ECO:0000256" key="1">
    <source>
        <dbReference type="SAM" id="SignalP"/>
    </source>
</evidence>
<dbReference type="AlphaFoldDB" id="A0A4Y2RYQ5"/>
<dbReference type="EMBL" id="BGPR01018865">
    <property type="protein sequence ID" value="GBN80359.1"/>
    <property type="molecule type" value="Genomic_DNA"/>
</dbReference>
<comment type="caution">
    <text evidence="2">The sequence shown here is derived from an EMBL/GenBank/DDBJ whole genome shotgun (WGS) entry which is preliminary data.</text>
</comment>
<evidence type="ECO:0000313" key="2">
    <source>
        <dbReference type="EMBL" id="GBN80359.1"/>
    </source>
</evidence>
<gene>
    <name evidence="2" type="ORF">AVEN_174610_1</name>
</gene>
<feature type="signal peptide" evidence="1">
    <location>
        <begin position="1"/>
        <end position="15"/>
    </location>
</feature>
<protein>
    <submittedName>
        <fullName evidence="2">Uncharacterized protein</fullName>
    </submittedName>
</protein>
<feature type="chain" id="PRO_5021497896" evidence="1">
    <location>
        <begin position="16"/>
        <end position="131"/>
    </location>
</feature>
<accession>A0A4Y2RYQ5</accession>
<organism evidence="2 3">
    <name type="scientific">Araneus ventricosus</name>
    <name type="common">Orbweaver spider</name>
    <name type="synonym">Epeira ventricosa</name>
    <dbReference type="NCBI Taxonomy" id="182803"/>
    <lineage>
        <taxon>Eukaryota</taxon>
        <taxon>Metazoa</taxon>
        <taxon>Ecdysozoa</taxon>
        <taxon>Arthropoda</taxon>
        <taxon>Chelicerata</taxon>
        <taxon>Arachnida</taxon>
        <taxon>Araneae</taxon>
        <taxon>Araneomorphae</taxon>
        <taxon>Entelegynae</taxon>
        <taxon>Araneoidea</taxon>
        <taxon>Araneidae</taxon>
        <taxon>Araneus</taxon>
    </lineage>
</organism>
<evidence type="ECO:0000313" key="3">
    <source>
        <dbReference type="Proteomes" id="UP000499080"/>
    </source>
</evidence>
<dbReference type="OrthoDB" id="420380at2759"/>